<dbReference type="AlphaFoldDB" id="A0AAF0DC09"/>
<accession>A0AAF0DC09</accession>
<feature type="compositionally biased region" description="Polar residues" evidence="1">
    <location>
        <begin position="22"/>
        <end position="49"/>
    </location>
</feature>
<gene>
    <name evidence="2" type="ORF">PRK78_001122</name>
</gene>
<feature type="region of interest" description="Disordered" evidence="1">
    <location>
        <begin position="1"/>
        <end position="146"/>
    </location>
</feature>
<reference evidence="2" key="1">
    <citation type="submission" date="2023-03" db="EMBL/GenBank/DDBJ databases">
        <title>Emydomyces testavorans Genome Sequence.</title>
        <authorList>
            <person name="Hoyer L."/>
        </authorList>
    </citation>
    <scope>NUCLEOTIDE SEQUENCE</scope>
    <source>
        <strain evidence="2">16-2883</strain>
    </source>
</reference>
<sequence length="186" mass="19989">MAALPTELGVRPGPALPVGGSRKSSTFNTEDPPTPTGNSRDIPNYQSQTSKDRDSSPKPPAVQAASSRPLPPQRIERHGTYLNVPTPCPFCSPSTPPMPSIHISPPQQDDISDRPAFTQPAPPFSSASPRPEPAAAAASSPPRKPSWKSRITFYLAFAKDEEKRGTYGGRGRQVGCGTFFRSLHML</sequence>
<name>A0AAF0DC09_9EURO</name>
<keyword evidence="3" id="KW-1185">Reference proteome</keyword>
<evidence type="ECO:0000256" key="1">
    <source>
        <dbReference type="SAM" id="MobiDB-lite"/>
    </source>
</evidence>
<dbReference type="Proteomes" id="UP001219355">
    <property type="component" value="Chromosome 1"/>
</dbReference>
<dbReference type="EMBL" id="CP120627">
    <property type="protein sequence ID" value="WEW55689.1"/>
    <property type="molecule type" value="Genomic_DNA"/>
</dbReference>
<feature type="compositionally biased region" description="Low complexity" evidence="1">
    <location>
        <begin position="124"/>
        <end position="141"/>
    </location>
</feature>
<proteinExistence type="predicted"/>
<feature type="compositionally biased region" description="Pro residues" evidence="1">
    <location>
        <begin position="86"/>
        <end position="99"/>
    </location>
</feature>
<evidence type="ECO:0000313" key="2">
    <source>
        <dbReference type="EMBL" id="WEW55689.1"/>
    </source>
</evidence>
<organism evidence="2 3">
    <name type="scientific">Emydomyces testavorans</name>
    <dbReference type="NCBI Taxonomy" id="2070801"/>
    <lineage>
        <taxon>Eukaryota</taxon>
        <taxon>Fungi</taxon>
        <taxon>Dikarya</taxon>
        <taxon>Ascomycota</taxon>
        <taxon>Pezizomycotina</taxon>
        <taxon>Eurotiomycetes</taxon>
        <taxon>Eurotiomycetidae</taxon>
        <taxon>Onygenales</taxon>
        <taxon>Nannizziopsiaceae</taxon>
        <taxon>Emydomyces</taxon>
    </lineage>
</organism>
<evidence type="ECO:0000313" key="3">
    <source>
        <dbReference type="Proteomes" id="UP001219355"/>
    </source>
</evidence>
<protein>
    <submittedName>
        <fullName evidence="2">Uncharacterized protein</fullName>
    </submittedName>
</protein>